<comment type="caution">
    <text evidence="1">The sequence shown here is derived from an EMBL/GenBank/DDBJ whole genome shotgun (WGS) entry which is preliminary data.</text>
</comment>
<accession>A0A3A8KRL8</accession>
<dbReference type="AlphaFoldDB" id="A0A3A8KRL8"/>
<proteinExistence type="predicted"/>
<evidence type="ECO:0000313" key="2">
    <source>
        <dbReference type="Proteomes" id="UP000268313"/>
    </source>
</evidence>
<dbReference type="EMBL" id="RAWE01000027">
    <property type="protein sequence ID" value="RKH04604.1"/>
    <property type="molecule type" value="Genomic_DNA"/>
</dbReference>
<name>A0A3A8KRL8_9BACT</name>
<keyword evidence="2" id="KW-1185">Reference proteome</keyword>
<organism evidence="1 2">
    <name type="scientific">Corallococcus carmarthensis</name>
    <dbReference type="NCBI Taxonomy" id="2316728"/>
    <lineage>
        <taxon>Bacteria</taxon>
        <taxon>Pseudomonadati</taxon>
        <taxon>Myxococcota</taxon>
        <taxon>Myxococcia</taxon>
        <taxon>Myxococcales</taxon>
        <taxon>Cystobacterineae</taxon>
        <taxon>Myxococcaceae</taxon>
        <taxon>Corallococcus</taxon>
    </lineage>
</organism>
<reference evidence="2" key="1">
    <citation type="submission" date="2018-09" db="EMBL/GenBank/DDBJ databases">
        <authorList>
            <person name="Livingstone P.G."/>
            <person name="Whitworth D.E."/>
        </authorList>
    </citation>
    <scope>NUCLEOTIDE SEQUENCE [LARGE SCALE GENOMIC DNA]</scope>
    <source>
        <strain evidence="2">CA043D</strain>
    </source>
</reference>
<evidence type="ECO:0000313" key="1">
    <source>
        <dbReference type="EMBL" id="RKH04604.1"/>
    </source>
</evidence>
<gene>
    <name evidence="1" type="ORF">D7X32_10630</name>
</gene>
<dbReference type="Proteomes" id="UP000268313">
    <property type="component" value="Unassembled WGS sequence"/>
</dbReference>
<sequence>MSPPNPVESPASVPTPAPSTARLTTFYKPRFGITVQCNTLCVAVSARPSPEAPRSALTSGRG</sequence>
<protein>
    <submittedName>
        <fullName evidence="1">Uncharacterized protein</fullName>
    </submittedName>
</protein>